<dbReference type="PANTHER" id="PTHR47338">
    <property type="entry name" value="ZN(II)2CYS6 TRANSCRIPTION FACTOR (EUROFUNG)-RELATED"/>
    <property type="match status" value="1"/>
</dbReference>
<feature type="region of interest" description="Disordered" evidence="6">
    <location>
        <begin position="496"/>
        <end position="527"/>
    </location>
</feature>
<evidence type="ECO:0000256" key="2">
    <source>
        <dbReference type="ARBA" id="ARBA00022723"/>
    </source>
</evidence>
<dbReference type="InterPro" id="IPR050815">
    <property type="entry name" value="TF_fung"/>
</dbReference>
<evidence type="ECO:0000256" key="3">
    <source>
        <dbReference type="ARBA" id="ARBA00023015"/>
    </source>
</evidence>
<keyword evidence="3" id="KW-0805">Transcription regulation</keyword>
<evidence type="ECO:0000313" key="7">
    <source>
        <dbReference type="EMBL" id="KAL1865711.1"/>
    </source>
</evidence>
<evidence type="ECO:0000256" key="5">
    <source>
        <dbReference type="ARBA" id="ARBA00023242"/>
    </source>
</evidence>
<dbReference type="Proteomes" id="UP001583177">
    <property type="component" value="Unassembled WGS sequence"/>
</dbReference>
<dbReference type="PANTHER" id="PTHR47338:SF4">
    <property type="entry name" value="ZN(II)2CYS6 TRANSCRIPTION FACTOR (EUROFUNG)"/>
    <property type="match status" value="1"/>
</dbReference>
<accession>A0ABR3WPX8</accession>
<sequence length="753" mass="81067">MPQAQDAVPKKRGPKTDVLEALLKRVDGLEAKLKGKKEQSGLRASEITASATEEASSSAAAEPTATENPASAEDDETKAQSLIDTARAVDLTESAVYTPTSSRFHAKPFYILDESSVRQRLQLNQLPTYLVHAIYAVAARYTPHPSGYQSAVKLSEEYATRARLEIDLDEPSIDALQACLLLVTAFTAAGKGKKAYMLLTALPIEGEFFQSASNVQYLQGTGKKSQGSSGMLIDISRILGITNRYLAAGGVKGDSHFPWHSLSNLSKIRQDLDIWASGTEDVFSSLDTLFGQNDSTVLVLSKLIYHLIHCLIYRPFLPIDLAELAGNGQHQSWQIEATNMCFLHANAIAELVELGKQTATIEWPAFVGYCICTAGTVHIHGAHYSKLGPGGEMSVFNSSAEFLSREMQQLSELRYAWASVQHQRETLQSIFNAHTELVKSFANMRYSPAFQLEDFFDRYSNIGGPGGQTFNFDAANLSLSDVVVDFTADAYTGHDLYAPRDQGSDRPNLKRKPTLQGGRRRADSKSLAPLASNVNMNSHIHTGLPTPSHPRHPAFPPHGLPVHPPHPSPAMLHSPASIVSHTGIPEHGHMNGMQDSDEIANNAAMAAAAAAGFSIPQHPQHPQHPLPPQAQVNPFSPPYASFGQMPSSTPGPASPPNNQNNTSGTSYDPMFGALPTNAFSSPAAWNGNEGTPRPSGVQLAPSPGGMSNNGSTGTGPGEEKDPFLSLLEQLAENENARGPGTEFDFFFAGTAPQ</sequence>
<reference evidence="7 8" key="1">
    <citation type="journal article" date="2024" name="IMA Fungus">
        <title>IMA Genome - F19 : A genome assembly and annotation guide to empower mycologists, including annotated draft genome sequences of Ceratocystis pirilliformis, Diaporthe australafricana, Fusarium ophioides, Paecilomyces lecythidis, and Sporothrix stenoceras.</title>
        <authorList>
            <person name="Aylward J."/>
            <person name="Wilson A.M."/>
            <person name="Visagie C.M."/>
            <person name="Spraker J."/>
            <person name="Barnes I."/>
            <person name="Buitendag C."/>
            <person name="Ceriani C."/>
            <person name="Del Mar Angel L."/>
            <person name="du Plessis D."/>
            <person name="Fuchs T."/>
            <person name="Gasser K."/>
            <person name="Kramer D."/>
            <person name="Li W."/>
            <person name="Munsamy K."/>
            <person name="Piso A."/>
            <person name="Price J.L."/>
            <person name="Sonnekus B."/>
            <person name="Thomas C."/>
            <person name="van der Nest A."/>
            <person name="van Dijk A."/>
            <person name="van Heerden A."/>
            <person name="van Vuuren N."/>
            <person name="Yilmaz N."/>
            <person name="Duong T.A."/>
            <person name="van der Merwe N.A."/>
            <person name="Wingfield M.J."/>
            <person name="Wingfield B.D."/>
        </authorList>
    </citation>
    <scope>NUCLEOTIDE SEQUENCE [LARGE SCALE GENOMIC DNA]</scope>
    <source>
        <strain evidence="7 8">CMW 18300</strain>
    </source>
</reference>
<protein>
    <recommendedName>
        <fullName evidence="9">Transcription factor domain-containing protein</fullName>
    </recommendedName>
</protein>
<organism evidence="7 8">
    <name type="scientific">Diaporthe australafricana</name>
    <dbReference type="NCBI Taxonomy" id="127596"/>
    <lineage>
        <taxon>Eukaryota</taxon>
        <taxon>Fungi</taxon>
        <taxon>Dikarya</taxon>
        <taxon>Ascomycota</taxon>
        <taxon>Pezizomycotina</taxon>
        <taxon>Sordariomycetes</taxon>
        <taxon>Sordariomycetidae</taxon>
        <taxon>Diaporthales</taxon>
        <taxon>Diaporthaceae</taxon>
        <taxon>Diaporthe</taxon>
    </lineage>
</organism>
<feature type="compositionally biased region" description="Low complexity" evidence="6">
    <location>
        <begin position="44"/>
        <end position="71"/>
    </location>
</feature>
<comment type="caution">
    <text evidence="7">The sequence shown here is derived from an EMBL/GenBank/DDBJ whole genome shotgun (WGS) entry which is preliminary data.</text>
</comment>
<feature type="region of interest" description="Disordered" evidence="6">
    <location>
        <begin position="33"/>
        <end position="79"/>
    </location>
</feature>
<evidence type="ECO:0000256" key="4">
    <source>
        <dbReference type="ARBA" id="ARBA00023163"/>
    </source>
</evidence>
<keyword evidence="8" id="KW-1185">Reference proteome</keyword>
<proteinExistence type="predicted"/>
<dbReference type="CDD" id="cd12148">
    <property type="entry name" value="fungal_TF_MHR"/>
    <property type="match status" value="1"/>
</dbReference>
<comment type="subcellular location">
    <subcellularLocation>
        <location evidence="1">Nucleus</location>
    </subcellularLocation>
</comment>
<feature type="region of interest" description="Disordered" evidence="6">
    <location>
        <begin position="615"/>
        <end position="723"/>
    </location>
</feature>
<evidence type="ECO:0000313" key="8">
    <source>
        <dbReference type="Proteomes" id="UP001583177"/>
    </source>
</evidence>
<keyword evidence="2" id="KW-0479">Metal-binding</keyword>
<evidence type="ECO:0008006" key="9">
    <source>
        <dbReference type="Google" id="ProtNLM"/>
    </source>
</evidence>
<name>A0ABR3WPX8_9PEZI</name>
<evidence type="ECO:0000256" key="1">
    <source>
        <dbReference type="ARBA" id="ARBA00004123"/>
    </source>
</evidence>
<keyword evidence="5" id="KW-0539">Nucleus</keyword>
<feature type="compositionally biased region" description="Low complexity" evidence="6">
    <location>
        <begin position="701"/>
        <end position="711"/>
    </location>
</feature>
<gene>
    <name evidence="7" type="ORF">Daus18300_007087</name>
</gene>
<evidence type="ECO:0000256" key="6">
    <source>
        <dbReference type="SAM" id="MobiDB-lite"/>
    </source>
</evidence>
<keyword evidence="4" id="KW-0804">Transcription</keyword>
<feature type="compositionally biased region" description="Polar residues" evidence="6">
    <location>
        <begin position="644"/>
        <end position="666"/>
    </location>
</feature>
<dbReference type="EMBL" id="JAWRVE010000060">
    <property type="protein sequence ID" value="KAL1865711.1"/>
    <property type="molecule type" value="Genomic_DNA"/>
</dbReference>